<comment type="function">
    <text evidence="7">F(1)F(0) ATP synthase produces ATP from ADP in the presence of a proton or sodium gradient. F-type ATPases consist of two structural domains, F(1) containing the extramembraneous catalytic core and F(0) containing the membrane proton channel, linked together by a central stalk and a peripheral stalk. During catalysis, ATP synthesis in the catalytic domain of F(1) is coupled via a rotary mechanism of the central stalk subunits to proton translocation.</text>
</comment>
<evidence type="ECO:0000256" key="7">
    <source>
        <dbReference type="HAMAP-Rule" id="MF_01416"/>
    </source>
</evidence>
<accession>A0A923RQK7</accession>
<keyword evidence="5 7" id="KW-0472">Membrane</keyword>
<dbReference type="GO" id="GO:0046933">
    <property type="term" value="F:proton-transporting ATP synthase activity, rotational mechanism"/>
    <property type="evidence" value="ECO:0007669"/>
    <property type="project" value="UniProtKB-UniRule"/>
</dbReference>
<keyword evidence="4 7" id="KW-0406">Ion transport</keyword>
<dbReference type="AlphaFoldDB" id="A0A923RQK7"/>
<gene>
    <name evidence="7 8" type="primary">atpH</name>
    <name evidence="8" type="ORF">H8S37_12210</name>
</gene>
<comment type="subcellular location">
    <subcellularLocation>
        <location evidence="7">Cell membrane</location>
        <topology evidence="7">Peripheral membrane protein</topology>
    </subcellularLocation>
    <subcellularLocation>
        <location evidence="1">Membrane</location>
    </subcellularLocation>
</comment>
<dbReference type="Gene3D" id="1.10.520.20">
    <property type="entry name" value="N-terminal domain of the delta subunit of the F1F0-ATP synthase"/>
    <property type="match status" value="1"/>
</dbReference>
<comment type="similarity">
    <text evidence="7">Belongs to the ATPase delta chain family.</text>
</comment>
<keyword evidence="7" id="KW-0139">CF(1)</keyword>
<comment type="caution">
    <text evidence="8">The sequence shown here is derived from an EMBL/GenBank/DDBJ whole genome shotgun (WGS) entry which is preliminary data.</text>
</comment>
<dbReference type="GO" id="GO:0005886">
    <property type="term" value="C:plasma membrane"/>
    <property type="evidence" value="ECO:0007669"/>
    <property type="project" value="UniProtKB-SubCell"/>
</dbReference>
<evidence type="ECO:0000256" key="4">
    <source>
        <dbReference type="ARBA" id="ARBA00023065"/>
    </source>
</evidence>
<keyword evidence="3 7" id="KW-0375">Hydrogen ion transport</keyword>
<keyword evidence="7" id="KW-1003">Cell membrane</keyword>
<organism evidence="8 9">
    <name type="scientific">Mediterraneibacter hominis</name>
    <dbReference type="NCBI Taxonomy" id="2763054"/>
    <lineage>
        <taxon>Bacteria</taxon>
        <taxon>Bacillati</taxon>
        <taxon>Bacillota</taxon>
        <taxon>Clostridia</taxon>
        <taxon>Lachnospirales</taxon>
        <taxon>Lachnospiraceae</taxon>
        <taxon>Mediterraneibacter</taxon>
    </lineage>
</organism>
<dbReference type="PRINTS" id="PR00125">
    <property type="entry name" value="ATPASEDELTA"/>
</dbReference>
<dbReference type="NCBIfam" id="TIGR01145">
    <property type="entry name" value="ATP_synt_delta"/>
    <property type="match status" value="1"/>
</dbReference>
<sequence length="177" mass="20703">MTQTKNSAGQIPAAAIRYARVLYELTISKEAIQEARDILKEVPVLYDVFINPVIAGSSKMRVIDRIFPEEIRNFLKLVCKNNRMNLITDIFAAYDKYLEERERIVHAQIICVEPPDKEHQKRIEVFLLKKYSAVKVKLTIRKDPRLLGGFILLVGNDEYDWSLKGRLERLEQKLTWR</sequence>
<reference evidence="8" key="1">
    <citation type="submission" date="2020-08" db="EMBL/GenBank/DDBJ databases">
        <title>Genome public.</title>
        <authorList>
            <person name="Liu C."/>
            <person name="Sun Q."/>
        </authorList>
    </citation>
    <scope>NUCLEOTIDE SEQUENCE</scope>
    <source>
        <strain evidence="8">NSJ-55</strain>
    </source>
</reference>
<dbReference type="Pfam" id="PF00213">
    <property type="entry name" value="OSCP"/>
    <property type="match status" value="1"/>
</dbReference>
<dbReference type="InterPro" id="IPR000711">
    <property type="entry name" value="ATPase_OSCP/dsu"/>
</dbReference>
<dbReference type="Proteomes" id="UP000652477">
    <property type="component" value="Unassembled WGS sequence"/>
</dbReference>
<evidence type="ECO:0000256" key="3">
    <source>
        <dbReference type="ARBA" id="ARBA00022781"/>
    </source>
</evidence>
<keyword evidence="9" id="KW-1185">Reference proteome</keyword>
<dbReference type="HAMAP" id="MF_01416">
    <property type="entry name" value="ATP_synth_delta_bact"/>
    <property type="match status" value="1"/>
</dbReference>
<name>A0A923RQK7_9FIRM</name>
<evidence type="ECO:0000313" key="9">
    <source>
        <dbReference type="Proteomes" id="UP000652477"/>
    </source>
</evidence>
<evidence type="ECO:0000256" key="2">
    <source>
        <dbReference type="ARBA" id="ARBA00022448"/>
    </source>
</evidence>
<dbReference type="RefSeq" id="WP_186876340.1">
    <property type="nucleotide sequence ID" value="NZ_JACOPF010000002.1"/>
</dbReference>
<dbReference type="EMBL" id="JACOPF010000002">
    <property type="protein sequence ID" value="MBC5689684.1"/>
    <property type="molecule type" value="Genomic_DNA"/>
</dbReference>
<protein>
    <recommendedName>
        <fullName evidence="7">ATP synthase subunit delta</fullName>
    </recommendedName>
    <alternativeName>
        <fullName evidence="7">ATP synthase F(1) sector subunit delta</fullName>
    </alternativeName>
    <alternativeName>
        <fullName evidence="7">F-type ATPase subunit delta</fullName>
        <shortName evidence="7">F-ATPase subunit delta</shortName>
    </alternativeName>
</protein>
<dbReference type="GO" id="GO:0045259">
    <property type="term" value="C:proton-transporting ATP synthase complex"/>
    <property type="evidence" value="ECO:0007669"/>
    <property type="project" value="UniProtKB-KW"/>
</dbReference>
<comment type="function">
    <text evidence="7">This protein is part of the stalk that links CF(0) to CF(1). It either transmits conformational changes from CF(0) to CF(1) or is implicated in proton conduction.</text>
</comment>
<dbReference type="SUPFAM" id="SSF47928">
    <property type="entry name" value="N-terminal domain of the delta subunit of the F1F0-ATP synthase"/>
    <property type="match status" value="1"/>
</dbReference>
<keyword evidence="6 7" id="KW-0066">ATP synthesis</keyword>
<dbReference type="InterPro" id="IPR026015">
    <property type="entry name" value="ATP_synth_OSCP/delta_N_sf"/>
</dbReference>
<keyword evidence="2 7" id="KW-0813">Transport</keyword>
<evidence type="ECO:0000256" key="5">
    <source>
        <dbReference type="ARBA" id="ARBA00023136"/>
    </source>
</evidence>
<evidence type="ECO:0000313" key="8">
    <source>
        <dbReference type="EMBL" id="MBC5689684.1"/>
    </source>
</evidence>
<dbReference type="PANTHER" id="PTHR11910">
    <property type="entry name" value="ATP SYNTHASE DELTA CHAIN"/>
    <property type="match status" value="1"/>
</dbReference>
<proteinExistence type="inferred from homology"/>
<evidence type="ECO:0000256" key="6">
    <source>
        <dbReference type="ARBA" id="ARBA00023310"/>
    </source>
</evidence>
<evidence type="ECO:0000256" key="1">
    <source>
        <dbReference type="ARBA" id="ARBA00004370"/>
    </source>
</evidence>